<evidence type="ECO:0000256" key="6">
    <source>
        <dbReference type="ARBA" id="ARBA00022989"/>
    </source>
</evidence>
<keyword evidence="6 8" id="KW-1133">Transmembrane helix</keyword>
<dbReference type="PROSITE" id="PS50928">
    <property type="entry name" value="ABC_TM1"/>
    <property type="match status" value="2"/>
</dbReference>
<organism evidence="10 11">
    <name type="scientific">Kosmotoga olearia (strain ATCC BAA-1733 / DSM 21960 / TBF 19.5.1)</name>
    <dbReference type="NCBI Taxonomy" id="521045"/>
    <lineage>
        <taxon>Bacteria</taxon>
        <taxon>Thermotogati</taxon>
        <taxon>Thermotogota</taxon>
        <taxon>Thermotogae</taxon>
        <taxon>Kosmotogales</taxon>
        <taxon>Kosmotogaceae</taxon>
        <taxon>Kosmotoga</taxon>
    </lineage>
</organism>
<dbReference type="GO" id="GO:0005886">
    <property type="term" value="C:plasma membrane"/>
    <property type="evidence" value="ECO:0007669"/>
    <property type="project" value="UniProtKB-SubCell"/>
</dbReference>
<dbReference type="EMBL" id="CP001634">
    <property type="protein sequence ID" value="ACR80830.1"/>
    <property type="molecule type" value="Genomic_DNA"/>
</dbReference>
<evidence type="ECO:0000256" key="5">
    <source>
        <dbReference type="ARBA" id="ARBA00022692"/>
    </source>
</evidence>
<dbReference type="SUPFAM" id="SSF161098">
    <property type="entry name" value="MetI-like"/>
    <property type="match status" value="2"/>
</dbReference>
<feature type="transmembrane region" description="Helical" evidence="8">
    <location>
        <begin position="7"/>
        <end position="30"/>
    </location>
</feature>
<protein>
    <submittedName>
        <fullName evidence="10">Binding-protein-dependent transport systems inner membrane component</fullName>
    </submittedName>
</protein>
<evidence type="ECO:0000259" key="9">
    <source>
        <dbReference type="PROSITE" id="PS50928"/>
    </source>
</evidence>
<feature type="transmembrane region" description="Helical" evidence="8">
    <location>
        <begin position="278"/>
        <end position="300"/>
    </location>
</feature>
<dbReference type="PANTHER" id="PTHR43357:SF4">
    <property type="entry name" value="INNER MEMBRANE ABC TRANSPORTER PERMEASE PROTEIN YDCV"/>
    <property type="match status" value="1"/>
</dbReference>
<feature type="transmembrane region" description="Helical" evidence="8">
    <location>
        <begin position="185"/>
        <end position="211"/>
    </location>
</feature>
<keyword evidence="11" id="KW-1185">Reference proteome</keyword>
<dbReference type="KEGG" id="kol:Kole_2153"/>
<keyword evidence="3" id="KW-1003">Cell membrane</keyword>
<dbReference type="PANTHER" id="PTHR43357">
    <property type="entry name" value="INNER MEMBRANE ABC TRANSPORTER PERMEASE PROTEIN YDCV"/>
    <property type="match status" value="1"/>
</dbReference>
<evidence type="ECO:0000256" key="8">
    <source>
        <dbReference type="RuleBase" id="RU363032"/>
    </source>
</evidence>
<keyword evidence="7 8" id="KW-0472">Membrane</keyword>
<feature type="domain" description="ABC transmembrane type-1" evidence="9">
    <location>
        <begin position="51"/>
        <end position="254"/>
    </location>
</feature>
<feature type="transmembrane region" description="Helical" evidence="8">
    <location>
        <begin position="365"/>
        <end position="386"/>
    </location>
</feature>
<feature type="transmembrane region" description="Helical" evidence="8">
    <location>
        <begin position="336"/>
        <end position="358"/>
    </location>
</feature>
<evidence type="ECO:0000313" key="10">
    <source>
        <dbReference type="EMBL" id="ACR80830.1"/>
    </source>
</evidence>
<feature type="transmembrane region" description="Helical" evidence="8">
    <location>
        <begin position="50"/>
        <end position="74"/>
    </location>
</feature>
<feature type="transmembrane region" description="Helical" evidence="8">
    <location>
        <begin position="235"/>
        <end position="257"/>
    </location>
</feature>
<dbReference type="eggNOG" id="COG1178">
    <property type="taxonomic scope" value="Bacteria"/>
</dbReference>
<reference evidence="10 11" key="2">
    <citation type="journal article" date="2011" name="J. Bacteriol.">
        <title>Genome Sequence of Kosmotoga olearia Strain TBF 19.5.1, a Thermophilic Bacterium with a Wide Growth Temperature Range, Isolated from the Troll B Oil Platform in the North Sea.</title>
        <authorList>
            <person name="Swithers K.S."/>
            <person name="Dipippo J.L."/>
            <person name="Bruce D.C."/>
            <person name="Detter C."/>
            <person name="Tapia R."/>
            <person name="Han S."/>
            <person name="Goodwin L.A."/>
            <person name="Han J."/>
            <person name="Woyke T."/>
            <person name="Pitluck S."/>
            <person name="Pennacchio L."/>
            <person name="Nolan M."/>
            <person name="Mikhailova N."/>
            <person name="Land M.L."/>
            <person name="Nesbo C.L."/>
            <person name="Gogarten J.P."/>
            <person name="Noll K.M."/>
        </authorList>
    </citation>
    <scope>NUCLEOTIDE SEQUENCE [LARGE SCALE GENOMIC DNA]</scope>
    <source>
        <strain evidence="11">ATCC BAA-1733 / DSM 21960 / TBF 19.5.1</strain>
    </source>
</reference>
<gene>
    <name evidence="10" type="ordered locus">Kole_2153</name>
</gene>
<feature type="transmembrane region" description="Helical" evidence="8">
    <location>
        <begin position="392"/>
        <end position="412"/>
    </location>
</feature>
<dbReference type="HOGENOM" id="CLU_021838_5_0_0"/>
<feature type="domain" description="ABC transmembrane type-1" evidence="9">
    <location>
        <begin position="332"/>
        <end position="517"/>
    </location>
</feature>
<feature type="transmembrane region" description="Helical" evidence="8">
    <location>
        <begin position="440"/>
        <end position="463"/>
    </location>
</feature>
<accession>C5CIP7</accession>
<name>C5CIP7_KOSOT</name>
<dbReference type="GO" id="GO:0055085">
    <property type="term" value="P:transmembrane transport"/>
    <property type="evidence" value="ECO:0007669"/>
    <property type="project" value="InterPro"/>
</dbReference>
<dbReference type="Pfam" id="PF00528">
    <property type="entry name" value="BPD_transp_1"/>
    <property type="match status" value="2"/>
</dbReference>
<keyword evidence="4" id="KW-0997">Cell inner membrane</keyword>
<comment type="subcellular location">
    <subcellularLocation>
        <location evidence="1">Cell inner membrane</location>
        <topology evidence="1">Multi-pass membrane protein</topology>
    </subcellularLocation>
    <subcellularLocation>
        <location evidence="8">Cell membrane</location>
        <topology evidence="8">Multi-pass membrane protein</topology>
    </subcellularLocation>
</comment>
<comment type="similarity">
    <text evidence="8">Belongs to the binding-protein-dependent transport system permease family.</text>
</comment>
<dbReference type="InterPro" id="IPR035906">
    <property type="entry name" value="MetI-like_sf"/>
</dbReference>
<sequence length="534" mass="58935">MLSTNKFYLALFLTLAIAVLFILYPLFASFGSARGSEVLTIIRSNTIQKILKFTVFQATISTLLAVLVGFPAAYYYAHHNDTLAKLLYITTFIPFFLPGISAVVGFLIMYGRNGILNSFLGIFGIKLQILYTFTAILLGHIFYNAPILVRVLGDALAGIPKEQIENALSDGANKWKIFWKIEFPLVLPALVAGTILIFSYCFTSFAVVLILGGSQYATLEVAIYMYLKLLAKPNIAISLAILQFLFIFAFGFFLSFFEKRESFQYGERYIEKRKYLKVYSVLFLIFESAPVIAGFAGSVYDFRRKEFLFDRIVTIFTSSQIPIVGSTIPEAILRSLLLSATTALIGMVLGFSMIWGLRDTPRGSFILRGISLLSISITPAILALSYSTSFKFIAPPLAMILLYLVVSLPINLNLIHAGTAGVSVTAIEAAKIDGASSLQILWHIIVPLFRKVLIASFSVIFAISMGEFSGSLILGGDSYPTITVAIYRLMSSRHLIEARFLSSLLVIVVLVSLALIGGFFTSFSEHLRNTGSRN</sequence>
<evidence type="ECO:0000256" key="4">
    <source>
        <dbReference type="ARBA" id="ARBA00022519"/>
    </source>
</evidence>
<evidence type="ECO:0000256" key="2">
    <source>
        <dbReference type="ARBA" id="ARBA00022448"/>
    </source>
</evidence>
<feature type="transmembrane region" description="Helical" evidence="8">
    <location>
        <begin position="86"/>
        <end position="110"/>
    </location>
</feature>
<dbReference type="STRING" id="521045.Kole_2153"/>
<feature type="transmembrane region" description="Helical" evidence="8">
    <location>
        <begin position="122"/>
        <end position="143"/>
    </location>
</feature>
<reference evidence="10 11" key="1">
    <citation type="submission" date="2009-06" db="EMBL/GenBank/DDBJ databases">
        <title>Complete sequence of Thermotogales bacterium TBF 19.5.1.</title>
        <authorList>
            <consortium name="US DOE Joint Genome Institute"/>
            <person name="Lucas S."/>
            <person name="Copeland A."/>
            <person name="Lapidus A."/>
            <person name="Glavina del Rio T."/>
            <person name="Tice H."/>
            <person name="Bruce D."/>
            <person name="Goodwin L."/>
            <person name="Pitluck S."/>
            <person name="Chertkov O."/>
            <person name="Brettin T."/>
            <person name="Detter J.C."/>
            <person name="Han C."/>
            <person name="Schmutz J."/>
            <person name="Larimer F."/>
            <person name="Land M."/>
            <person name="Hauser L."/>
            <person name="Kyrpides N."/>
            <person name="Ovchinnikova G."/>
            <person name="Noll K."/>
        </authorList>
    </citation>
    <scope>NUCLEOTIDE SEQUENCE [LARGE SCALE GENOMIC DNA]</scope>
    <source>
        <strain evidence="11">ATCC BAA-1733 / DSM 21960 / TBF 19.5.1</strain>
    </source>
</reference>
<evidence type="ECO:0000256" key="1">
    <source>
        <dbReference type="ARBA" id="ARBA00004429"/>
    </source>
</evidence>
<dbReference type="CDD" id="cd06261">
    <property type="entry name" value="TM_PBP2"/>
    <property type="match status" value="2"/>
</dbReference>
<feature type="transmembrane region" description="Helical" evidence="8">
    <location>
        <begin position="501"/>
        <end position="523"/>
    </location>
</feature>
<keyword evidence="5 8" id="KW-0812">Transmembrane</keyword>
<dbReference type="InterPro" id="IPR000515">
    <property type="entry name" value="MetI-like"/>
</dbReference>
<dbReference type="AlphaFoldDB" id="C5CIP7"/>
<evidence type="ECO:0000256" key="7">
    <source>
        <dbReference type="ARBA" id="ARBA00023136"/>
    </source>
</evidence>
<dbReference type="Proteomes" id="UP000002382">
    <property type="component" value="Chromosome"/>
</dbReference>
<proteinExistence type="inferred from homology"/>
<keyword evidence="2 8" id="KW-0813">Transport</keyword>
<evidence type="ECO:0000313" key="11">
    <source>
        <dbReference type="Proteomes" id="UP000002382"/>
    </source>
</evidence>
<dbReference type="Gene3D" id="1.10.3720.10">
    <property type="entry name" value="MetI-like"/>
    <property type="match status" value="2"/>
</dbReference>
<evidence type="ECO:0000256" key="3">
    <source>
        <dbReference type="ARBA" id="ARBA00022475"/>
    </source>
</evidence>